<evidence type="ECO:0000256" key="6">
    <source>
        <dbReference type="ARBA" id="ARBA00022592"/>
    </source>
</evidence>
<evidence type="ECO:0000256" key="4">
    <source>
        <dbReference type="ARBA" id="ARBA00022448"/>
    </source>
</evidence>
<evidence type="ECO:0000256" key="2">
    <source>
        <dbReference type="ARBA" id="ARBA00004651"/>
    </source>
</evidence>
<keyword evidence="6" id="KW-0592">Phosphate transport</keyword>
<keyword evidence="14" id="KW-1185">Reference proteome</keyword>
<feature type="domain" description="ABC transmembrane type-1" evidence="12">
    <location>
        <begin position="143"/>
        <end position="347"/>
    </location>
</feature>
<feature type="transmembrane region" description="Helical" evidence="10">
    <location>
        <begin position="181"/>
        <end position="207"/>
    </location>
</feature>
<evidence type="ECO:0000256" key="9">
    <source>
        <dbReference type="ARBA" id="ARBA00023136"/>
    </source>
</evidence>
<organism evidence="13 14">
    <name type="scientific">Motilibacter deserti</name>
    <dbReference type="NCBI Taxonomy" id="2714956"/>
    <lineage>
        <taxon>Bacteria</taxon>
        <taxon>Bacillati</taxon>
        <taxon>Actinomycetota</taxon>
        <taxon>Actinomycetes</taxon>
        <taxon>Motilibacterales</taxon>
        <taxon>Motilibacteraceae</taxon>
        <taxon>Motilibacter</taxon>
    </lineage>
</organism>
<accession>A0ABX0GYQ1</accession>
<proteinExistence type="inferred from homology"/>
<dbReference type="NCBIfam" id="TIGR00974">
    <property type="entry name" value="3a0107s02c"/>
    <property type="match status" value="1"/>
</dbReference>
<feature type="transmembrane region" description="Helical" evidence="10">
    <location>
        <begin position="213"/>
        <end position="229"/>
    </location>
</feature>
<evidence type="ECO:0000256" key="8">
    <source>
        <dbReference type="ARBA" id="ARBA00022989"/>
    </source>
</evidence>
<dbReference type="InterPro" id="IPR051408">
    <property type="entry name" value="Phosphate_transprt_permease"/>
</dbReference>
<evidence type="ECO:0000256" key="11">
    <source>
        <dbReference type="SAM" id="MobiDB-lite"/>
    </source>
</evidence>
<keyword evidence="8 10" id="KW-1133">Transmembrane helix</keyword>
<keyword evidence="9 10" id="KW-0472">Membrane</keyword>
<gene>
    <name evidence="13" type="primary">pstA</name>
    <name evidence="13" type="ORF">G9H71_13690</name>
</gene>
<keyword evidence="7 10" id="KW-0812">Transmembrane</keyword>
<dbReference type="InterPro" id="IPR035906">
    <property type="entry name" value="MetI-like_sf"/>
</dbReference>
<comment type="similarity">
    <text evidence="3 10">Belongs to the binding-protein-dependent transport system permease family. CysTW subfamily.</text>
</comment>
<feature type="transmembrane region" description="Helical" evidence="10">
    <location>
        <begin position="329"/>
        <end position="351"/>
    </location>
</feature>
<evidence type="ECO:0000256" key="5">
    <source>
        <dbReference type="ARBA" id="ARBA00022475"/>
    </source>
</evidence>
<evidence type="ECO:0000256" key="3">
    <source>
        <dbReference type="ARBA" id="ARBA00007069"/>
    </source>
</evidence>
<feature type="region of interest" description="Disordered" evidence="11">
    <location>
        <begin position="1"/>
        <end position="21"/>
    </location>
</feature>
<dbReference type="Pfam" id="PF00528">
    <property type="entry name" value="BPD_transp_1"/>
    <property type="match status" value="1"/>
</dbReference>
<sequence>MSTTLLPTNEPTREPESRSLLPETRPLPGWMPWALAVAAVGLSVLLLLALGSLNLPLAVVVSVPIFAALVGLASARLEGTRRAKDRIVTVVVYTCFALAILPLLSVLITTIQRGASHLTPYFLTHSQRGIGPRDEGGGIYHGIIGTFEQVGIAALIAVPIGLLVAVYLVEYGRGALARAVTFFVDVMTGVPSIVAGLFVYTAILLGFGTTPKGVWGGLALSILMLPVVVRSTEEMLKLVPNDLREASLALGVPKWKTIVSIVMPTAIGGIVTGVMLSVARVIGETAPLVLTVGATDSINFNAFDGPQASLPLIIYDQAFRSSPYAQDRAWATALTLILLVLILNLVARGIARWKAPKAR</sequence>
<feature type="transmembrane region" description="Helical" evidence="10">
    <location>
        <begin position="55"/>
        <end position="75"/>
    </location>
</feature>
<comment type="caution">
    <text evidence="13">The sequence shown here is derived from an EMBL/GenBank/DDBJ whole genome shotgun (WGS) entry which is preliminary data.</text>
</comment>
<name>A0ABX0GYQ1_9ACTN</name>
<dbReference type="SUPFAM" id="SSF161098">
    <property type="entry name" value="MetI-like"/>
    <property type="match status" value="1"/>
</dbReference>
<comment type="subcellular location">
    <subcellularLocation>
        <location evidence="2 10">Cell membrane</location>
        <topology evidence="2 10">Multi-pass membrane protein</topology>
    </subcellularLocation>
</comment>
<dbReference type="InterPro" id="IPR000515">
    <property type="entry name" value="MetI-like"/>
</dbReference>
<dbReference type="PANTHER" id="PTHR42922">
    <property type="entry name" value="PHOSPHATE TRANSPORT SYSTEM PERMEASE PROTEIN PSTA"/>
    <property type="match status" value="1"/>
</dbReference>
<dbReference type="EMBL" id="JAANNP010000011">
    <property type="protein sequence ID" value="NHC14835.1"/>
    <property type="molecule type" value="Genomic_DNA"/>
</dbReference>
<dbReference type="CDD" id="cd06261">
    <property type="entry name" value="TM_PBP2"/>
    <property type="match status" value="1"/>
</dbReference>
<feature type="transmembrane region" description="Helical" evidence="10">
    <location>
        <begin position="87"/>
        <end position="111"/>
    </location>
</feature>
<reference evidence="13 14" key="1">
    <citation type="submission" date="2020-03" db="EMBL/GenBank/DDBJ databases">
        <title>Two novel Motilibacter sp.</title>
        <authorList>
            <person name="Liu S."/>
        </authorList>
    </citation>
    <scope>NUCLEOTIDE SEQUENCE [LARGE SCALE GENOMIC DNA]</scope>
    <source>
        <strain evidence="13 14">E257</strain>
    </source>
</reference>
<feature type="transmembrane region" description="Helical" evidence="10">
    <location>
        <begin position="30"/>
        <end position="49"/>
    </location>
</feature>
<dbReference type="RefSeq" id="WP_166282753.1">
    <property type="nucleotide sequence ID" value="NZ_JAANNP010000011.1"/>
</dbReference>
<keyword evidence="5 10" id="KW-1003">Cell membrane</keyword>
<dbReference type="PROSITE" id="PS50928">
    <property type="entry name" value="ABC_TM1"/>
    <property type="match status" value="1"/>
</dbReference>
<evidence type="ECO:0000256" key="1">
    <source>
        <dbReference type="ARBA" id="ARBA00003510"/>
    </source>
</evidence>
<dbReference type="InterPro" id="IPR005672">
    <property type="entry name" value="Phosphate_PstA"/>
</dbReference>
<feature type="transmembrane region" description="Helical" evidence="10">
    <location>
        <begin position="150"/>
        <end position="169"/>
    </location>
</feature>
<dbReference type="PANTHER" id="PTHR42922:SF1">
    <property type="entry name" value="PHOSPHATE TRANSPORT SYSTEM PERMEASE PROTEIN PSTA"/>
    <property type="match status" value="1"/>
</dbReference>
<feature type="compositionally biased region" description="Polar residues" evidence="11">
    <location>
        <begin position="1"/>
        <end position="10"/>
    </location>
</feature>
<evidence type="ECO:0000259" key="12">
    <source>
        <dbReference type="PROSITE" id="PS50928"/>
    </source>
</evidence>
<evidence type="ECO:0000256" key="7">
    <source>
        <dbReference type="ARBA" id="ARBA00022692"/>
    </source>
</evidence>
<dbReference type="Proteomes" id="UP000800981">
    <property type="component" value="Unassembled WGS sequence"/>
</dbReference>
<feature type="transmembrane region" description="Helical" evidence="10">
    <location>
        <begin position="258"/>
        <end position="282"/>
    </location>
</feature>
<evidence type="ECO:0000313" key="14">
    <source>
        <dbReference type="Proteomes" id="UP000800981"/>
    </source>
</evidence>
<dbReference type="Gene3D" id="1.10.3720.10">
    <property type="entry name" value="MetI-like"/>
    <property type="match status" value="1"/>
</dbReference>
<comment type="function">
    <text evidence="1">Part of the binding-protein-dependent transport system for phosphate; probably responsible for the translocation of the substrate across the membrane.</text>
</comment>
<keyword evidence="4" id="KW-0813">Transport</keyword>
<evidence type="ECO:0000313" key="13">
    <source>
        <dbReference type="EMBL" id="NHC14835.1"/>
    </source>
</evidence>
<protein>
    <recommendedName>
        <fullName evidence="10">Phosphate transport system permease protein PstA</fullName>
    </recommendedName>
</protein>
<evidence type="ECO:0000256" key="10">
    <source>
        <dbReference type="RuleBase" id="RU363043"/>
    </source>
</evidence>